<proteinExistence type="inferred from homology"/>
<dbReference type="InterPro" id="IPR013983">
    <property type="entry name" value="Ald_Fedxn_OxRdtase_N"/>
</dbReference>
<feature type="domain" description="Aldehyde ferredoxin oxidoreductase N-terminal" evidence="9">
    <location>
        <begin position="5"/>
        <end position="207"/>
    </location>
</feature>
<comment type="similarity">
    <text evidence="2">Belongs to the AOR/FOR family.</text>
</comment>
<evidence type="ECO:0000313" key="11">
    <source>
        <dbReference type="Proteomes" id="UP001317705"/>
    </source>
</evidence>
<protein>
    <submittedName>
        <fullName evidence="10">Aldehyde ferredoxin oxidoreductase</fullName>
    </submittedName>
</protein>
<keyword evidence="6" id="KW-0408">Iron</keyword>
<keyword evidence="7" id="KW-0411">Iron-sulfur</keyword>
<dbReference type="InterPro" id="IPR051919">
    <property type="entry name" value="W-dependent_AOR"/>
</dbReference>
<evidence type="ECO:0000313" key="10">
    <source>
        <dbReference type="EMBL" id="BDV41945.1"/>
    </source>
</evidence>
<keyword evidence="5" id="KW-0560">Oxidoreductase</keyword>
<dbReference type="InterPro" id="IPR013984">
    <property type="entry name" value="Ald_Fedxn_OxRdtase_dom2"/>
</dbReference>
<dbReference type="Gene3D" id="1.10.599.10">
    <property type="entry name" value="Aldehyde Ferredoxin Oxidoreductase Protein, subunit A, domain 3"/>
    <property type="match status" value="1"/>
</dbReference>
<keyword evidence="3" id="KW-0004">4Fe-4S</keyword>
<evidence type="ECO:0000256" key="4">
    <source>
        <dbReference type="ARBA" id="ARBA00022723"/>
    </source>
</evidence>
<dbReference type="Gene3D" id="3.60.9.10">
    <property type="entry name" value="Aldehyde ferredoxin oxidoreductase, N-terminal domain"/>
    <property type="match status" value="1"/>
</dbReference>
<dbReference type="PANTHER" id="PTHR30038:SF0">
    <property type="entry name" value="TUNGSTEN-CONTAINING ALDEHYDE FERREDOXIN OXIDOREDUCTASE"/>
    <property type="match status" value="1"/>
</dbReference>
<dbReference type="PANTHER" id="PTHR30038">
    <property type="entry name" value="ALDEHYDE FERREDOXIN OXIDOREDUCTASE"/>
    <property type="match status" value="1"/>
</dbReference>
<dbReference type="SUPFAM" id="SSF56228">
    <property type="entry name" value="Aldehyde ferredoxin oxidoreductase, N-terminal domain"/>
    <property type="match status" value="1"/>
</dbReference>
<evidence type="ECO:0000256" key="7">
    <source>
        <dbReference type="ARBA" id="ARBA00023014"/>
    </source>
</evidence>
<evidence type="ECO:0000256" key="6">
    <source>
        <dbReference type="ARBA" id="ARBA00023004"/>
    </source>
</evidence>
<dbReference type="SMART" id="SM00790">
    <property type="entry name" value="AFOR_N"/>
    <property type="match status" value="1"/>
</dbReference>
<evidence type="ECO:0000256" key="2">
    <source>
        <dbReference type="ARBA" id="ARBA00011032"/>
    </source>
</evidence>
<name>A0ABN6VS75_9BACT</name>
<dbReference type="RefSeq" id="WP_282002100.1">
    <property type="nucleotide sequence ID" value="NZ_AP027151.1"/>
</dbReference>
<evidence type="ECO:0000256" key="1">
    <source>
        <dbReference type="ARBA" id="ARBA00001966"/>
    </source>
</evidence>
<evidence type="ECO:0000259" key="9">
    <source>
        <dbReference type="SMART" id="SM00790"/>
    </source>
</evidence>
<dbReference type="SUPFAM" id="SSF48310">
    <property type="entry name" value="Aldehyde ferredoxin oxidoreductase, C-terminal domains"/>
    <property type="match status" value="1"/>
</dbReference>
<evidence type="ECO:0000256" key="5">
    <source>
        <dbReference type="ARBA" id="ARBA00023002"/>
    </source>
</evidence>
<evidence type="ECO:0000256" key="3">
    <source>
        <dbReference type="ARBA" id="ARBA00022485"/>
    </source>
</evidence>
<keyword evidence="4" id="KW-0479">Metal-binding</keyword>
<comment type="cofactor">
    <cofactor evidence="1">
        <name>[4Fe-4S] cluster</name>
        <dbReference type="ChEBI" id="CHEBI:49883"/>
    </cofactor>
</comment>
<organism evidence="10 11">
    <name type="scientific">Geotalea uraniireducens</name>
    <dbReference type="NCBI Taxonomy" id="351604"/>
    <lineage>
        <taxon>Bacteria</taxon>
        <taxon>Pseudomonadati</taxon>
        <taxon>Thermodesulfobacteriota</taxon>
        <taxon>Desulfuromonadia</taxon>
        <taxon>Geobacterales</taxon>
        <taxon>Geobacteraceae</taxon>
        <taxon>Geotalea</taxon>
    </lineage>
</organism>
<dbReference type="Proteomes" id="UP001317705">
    <property type="component" value="Chromosome"/>
</dbReference>
<dbReference type="Pfam" id="PF01314">
    <property type="entry name" value="AFOR_C"/>
    <property type="match status" value="1"/>
</dbReference>
<accession>A0ABN6VS75</accession>
<dbReference type="Gene3D" id="1.10.569.10">
    <property type="entry name" value="Aldehyde Ferredoxin Oxidoreductase Protein, subunit A, domain 2"/>
    <property type="match status" value="1"/>
</dbReference>
<sequence>MANGWHGKVLRVDLSARTWRIEELNLAWAREYIGGRGLGTKYLTEEVPAETDPLAAANKLIFATGPLTGTYGAANGRYVAVTKSPLTGTVASSNSGGYFPSELRYAGFDMIIIEGKAERPVYLKIYNQRVEIADASHLWGKTTFATEDRIRREFHGDAKVACIGPAGENLVHYACIVNDKHRAAGRSGVGMVMGSKNLKAVAVRGTGGVTVADPAAFREAARESSRLLKEHPVTAEGLPALGTAVLVNIINQSGAMPTRNFQAGTFDRAEEISGERLVQTYLKRNKGCMGCVIACARVTGVVDPRWSEDGEGPEYETIWSMGAACGIADLAAITKGNYLCNEYGMDTITAGSTVACAMELYEKGYITEAEAGMPLNFGDADAMVKLLELTGKGEGFGKKIGLGSWRLAASYGVPELSMTVKKQEFPAYDGRGIQGMALEYATSNRGACHVRGYMVSPEILGVPEKLDPQATAGKAGWTKAFQDFTAVVDSAGICLFTTFGIGAPQVTKFFNAATGSAWSVEQLLEAGDRIWNLERLFNLRAGIDPSQDTLPPRLLEEPLPDGPLKGEVAKLGEMLPEYYQLRGWSEQGIPTEDKLHALGLAK</sequence>
<dbReference type="EMBL" id="AP027151">
    <property type="protein sequence ID" value="BDV41945.1"/>
    <property type="molecule type" value="Genomic_DNA"/>
</dbReference>
<dbReference type="InterPro" id="IPR036021">
    <property type="entry name" value="Tungsten_al_ferr_oxy-like_C"/>
</dbReference>
<reference evidence="10 11" key="1">
    <citation type="submission" date="2022-12" db="EMBL/GenBank/DDBJ databases">
        <title>Polyphasic characterization of Geotalea uranireducens NIT-SL11 newly isolated from a complex of sewage sludge and microbially reduced graphene oxide.</title>
        <authorList>
            <person name="Xie L."/>
            <person name="Yoshida N."/>
            <person name="Meng L."/>
        </authorList>
    </citation>
    <scope>NUCLEOTIDE SEQUENCE [LARGE SCALE GENOMIC DNA]</scope>
    <source>
        <strain evidence="10 11">NIT-SL11</strain>
    </source>
</reference>
<dbReference type="InterPro" id="IPR001203">
    <property type="entry name" value="OxRdtase_Ald_Fedxn_C"/>
</dbReference>
<evidence type="ECO:0000256" key="8">
    <source>
        <dbReference type="ARBA" id="ARBA00049934"/>
    </source>
</evidence>
<dbReference type="InterPro" id="IPR036503">
    <property type="entry name" value="Ald_Fedxn_OxRdtase_N_sf"/>
</dbReference>
<keyword evidence="11" id="KW-1185">Reference proteome</keyword>
<gene>
    <name evidence="10" type="ORF">GURASL_08680</name>
</gene>
<dbReference type="Pfam" id="PF02730">
    <property type="entry name" value="AFOR_N"/>
    <property type="match status" value="1"/>
</dbReference>
<comment type="cofactor">
    <cofactor evidence="8">
        <name>tungstopterin</name>
        <dbReference type="ChEBI" id="CHEBI:30402"/>
    </cofactor>
</comment>
<dbReference type="InterPro" id="IPR013985">
    <property type="entry name" value="Ald_Fedxn_OxRdtase_dom3"/>
</dbReference>